<evidence type="ECO:0000313" key="2">
    <source>
        <dbReference type="Proteomes" id="UP000001558"/>
    </source>
</evidence>
<gene>
    <name evidence="1" type="ordered locus">Shew_2179</name>
</gene>
<name>A3QEZ7_SHELP</name>
<reference evidence="1 2" key="1">
    <citation type="submission" date="2007-03" db="EMBL/GenBank/DDBJ databases">
        <title>Complete sequence of Shewanella loihica PV-4.</title>
        <authorList>
            <consortium name="US DOE Joint Genome Institute"/>
            <person name="Copeland A."/>
            <person name="Lucas S."/>
            <person name="Lapidus A."/>
            <person name="Barry K."/>
            <person name="Detter J.C."/>
            <person name="Glavina del Rio T."/>
            <person name="Hammon N."/>
            <person name="Israni S."/>
            <person name="Dalin E."/>
            <person name="Tice H."/>
            <person name="Pitluck S."/>
            <person name="Chain P."/>
            <person name="Malfatti S."/>
            <person name="Shin M."/>
            <person name="Vergez L."/>
            <person name="Schmutz J."/>
            <person name="Larimer F."/>
            <person name="Land M."/>
            <person name="Hauser L."/>
            <person name="Kyrpides N."/>
            <person name="Mikhailova N."/>
            <person name="Romine M.F."/>
            <person name="Serres G."/>
            <person name="Fredrickson J."/>
            <person name="Tiedje J."/>
            <person name="Richardson P."/>
        </authorList>
    </citation>
    <scope>NUCLEOTIDE SEQUENCE [LARGE SCALE GENOMIC DNA]</scope>
    <source>
        <strain evidence="2">ATCC BAA-1088 / PV-4</strain>
    </source>
</reference>
<protein>
    <submittedName>
        <fullName evidence="1">Uncharacterized protein</fullName>
    </submittedName>
</protein>
<dbReference type="Proteomes" id="UP000001558">
    <property type="component" value="Chromosome"/>
</dbReference>
<keyword evidence="2" id="KW-1185">Reference proteome</keyword>
<dbReference type="eggNOG" id="ENOG5031PG6">
    <property type="taxonomic scope" value="Bacteria"/>
</dbReference>
<sequence>MPRKLKLNSLTSDKYAVEQLLSEAIEYGDVVGELQYREKLEKLNSEILLLKNANETHASVALFFGGEPVLGSQGILASFAGNVLDNFQELINKAFASKENGSLGERGKIPLKANSNLMVTQVAKGSFGFILDEISDQLEITETALKHTVDDVLELIDASAQPNEEKFEKLIESLDKRVLQSLKDFFITLDKAHSTMRLVGDELEYCFDSSFIHRARQRTEATEIDEDEELVRLKVLGLLPEHCKFEASTSEGKIIYGSTTRLAAEQFSSDLIGKLVSVNLMTKSIKPLHRPERVVYKLLEFIDKN</sequence>
<dbReference type="EMBL" id="CP000606">
    <property type="protein sequence ID" value="ABO24045.1"/>
    <property type="molecule type" value="Genomic_DNA"/>
</dbReference>
<organism evidence="1 2">
    <name type="scientific">Shewanella loihica (strain ATCC BAA-1088 / PV-4)</name>
    <dbReference type="NCBI Taxonomy" id="323850"/>
    <lineage>
        <taxon>Bacteria</taxon>
        <taxon>Pseudomonadati</taxon>
        <taxon>Pseudomonadota</taxon>
        <taxon>Gammaproteobacteria</taxon>
        <taxon>Alteromonadales</taxon>
        <taxon>Shewanellaceae</taxon>
        <taxon>Shewanella</taxon>
    </lineage>
</organism>
<dbReference type="KEGG" id="slo:Shew_2179"/>
<dbReference type="AlphaFoldDB" id="A3QEZ7"/>
<evidence type="ECO:0000313" key="1">
    <source>
        <dbReference type="EMBL" id="ABO24045.1"/>
    </source>
</evidence>
<dbReference type="HOGENOM" id="CLU_076877_0_0_6"/>
<proteinExistence type="predicted"/>
<dbReference type="RefSeq" id="WP_011865977.1">
    <property type="nucleotide sequence ID" value="NC_009092.1"/>
</dbReference>
<dbReference type="OrthoDB" id="7822108at2"/>
<dbReference type="STRING" id="323850.Shew_2179"/>
<accession>A3QEZ7</accession>